<dbReference type="GO" id="GO:0055085">
    <property type="term" value="P:transmembrane transport"/>
    <property type="evidence" value="ECO:0007669"/>
    <property type="project" value="TreeGrafter"/>
</dbReference>
<sequence length="206" mass="21438">MNIQHKCRTGLVAALATLALGGGGLAQAADSHLLLHAGIGYLVSDAKSDGPLDLDVGDQPALEMDATYFVTPAIGVNLLAAFVTPEVKSAGASLGSIGLVPPMLVGQFHFGSAGSPIRPYLGAGINYNLFHDKTGSLDSLRVKVDDSIGLVGQVGANMNLSRGLTLNADVRYLKFDSDVTVGANQALNDKLKYQGFLINLGLGFWL</sequence>
<dbReference type="Gene3D" id="2.40.160.20">
    <property type="match status" value="1"/>
</dbReference>
<dbReference type="InterPro" id="IPR011250">
    <property type="entry name" value="OMP/PagP_B-barrel"/>
</dbReference>
<name>A0A1H9FWW2_9GAMM</name>
<dbReference type="EMBL" id="FOFS01000006">
    <property type="protein sequence ID" value="SEQ42391.1"/>
    <property type="molecule type" value="Genomic_DNA"/>
</dbReference>
<gene>
    <name evidence="2" type="ORF">SAMN04488038_106131</name>
</gene>
<reference evidence="2 3" key="1">
    <citation type="submission" date="2016-10" db="EMBL/GenBank/DDBJ databases">
        <authorList>
            <person name="de Groot N.N."/>
        </authorList>
    </citation>
    <scope>NUCLEOTIDE SEQUENCE [LARGE SCALE GENOMIC DNA]</scope>
    <source>
        <strain evidence="2 3">DSM 25927</strain>
    </source>
</reference>
<dbReference type="GO" id="GO:0019867">
    <property type="term" value="C:outer membrane"/>
    <property type="evidence" value="ECO:0007669"/>
    <property type="project" value="InterPro"/>
</dbReference>
<dbReference type="SUPFAM" id="SSF56925">
    <property type="entry name" value="OMPA-like"/>
    <property type="match status" value="1"/>
</dbReference>
<protein>
    <submittedName>
        <fullName evidence="2">Outer membrane protein</fullName>
    </submittedName>
</protein>
<evidence type="ECO:0000313" key="2">
    <source>
        <dbReference type="EMBL" id="SEQ42391.1"/>
    </source>
</evidence>
<dbReference type="InterPro" id="IPR005618">
    <property type="entry name" value="OMPW"/>
</dbReference>
<dbReference type="Proteomes" id="UP000199233">
    <property type="component" value="Unassembled WGS sequence"/>
</dbReference>
<dbReference type="PANTHER" id="PTHR36920:SF1">
    <property type="entry name" value="OUTER MEMBRANE PROTEIN W"/>
    <property type="match status" value="1"/>
</dbReference>
<dbReference type="Pfam" id="PF03922">
    <property type="entry name" value="OmpW"/>
    <property type="match status" value="1"/>
</dbReference>
<keyword evidence="1" id="KW-0732">Signal</keyword>
<keyword evidence="3" id="KW-1185">Reference proteome</keyword>
<evidence type="ECO:0000313" key="3">
    <source>
        <dbReference type="Proteomes" id="UP000199233"/>
    </source>
</evidence>
<dbReference type="RefSeq" id="WP_177188920.1">
    <property type="nucleotide sequence ID" value="NZ_FOFS01000006.1"/>
</dbReference>
<evidence type="ECO:0000256" key="1">
    <source>
        <dbReference type="SAM" id="SignalP"/>
    </source>
</evidence>
<dbReference type="AlphaFoldDB" id="A0A1H9FWW2"/>
<dbReference type="STRING" id="489703.SAMN04488038_106131"/>
<feature type="chain" id="PRO_5011599923" evidence="1">
    <location>
        <begin position="29"/>
        <end position="206"/>
    </location>
</feature>
<dbReference type="PANTHER" id="PTHR36920">
    <property type="match status" value="1"/>
</dbReference>
<proteinExistence type="predicted"/>
<feature type="signal peptide" evidence="1">
    <location>
        <begin position="1"/>
        <end position="28"/>
    </location>
</feature>
<accession>A0A1H9FWW2</accession>
<organism evidence="2 3">
    <name type="scientific">Solimonas aquatica</name>
    <dbReference type="NCBI Taxonomy" id="489703"/>
    <lineage>
        <taxon>Bacteria</taxon>
        <taxon>Pseudomonadati</taxon>
        <taxon>Pseudomonadota</taxon>
        <taxon>Gammaproteobacteria</taxon>
        <taxon>Nevskiales</taxon>
        <taxon>Nevskiaceae</taxon>
        <taxon>Solimonas</taxon>
    </lineage>
</organism>